<keyword evidence="3" id="KW-1185">Reference proteome</keyword>
<protein>
    <recommendedName>
        <fullName evidence="4">Serine protease</fullName>
    </recommendedName>
</protein>
<dbReference type="EMBL" id="LGKG01000139">
    <property type="protein sequence ID" value="KPC62454.1"/>
    <property type="molecule type" value="Genomic_DNA"/>
</dbReference>
<evidence type="ECO:0000256" key="1">
    <source>
        <dbReference type="SAM" id="SignalP"/>
    </source>
</evidence>
<dbReference type="Proteomes" id="UP000037982">
    <property type="component" value="Unassembled WGS sequence"/>
</dbReference>
<evidence type="ECO:0008006" key="4">
    <source>
        <dbReference type="Google" id="ProtNLM"/>
    </source>
</evidence>
<gene>
    <name evidence="2" type="ORF">ADL29_19165</name>
</gene>
<sequence>MRRIAAVVLGTAALLGVIATPAQASGGGVADSAIAVVGQAWGATMPASLTQNAADAALTASR</sequence>
<name>A0A0N0XUH9_9ACTN</name>
<comment type="caution">
    <text evidence="2">The sequence shown here is derived from an EMBL/GenBank/DDBJ whole genome shotgun (WGS) entry which is preliminary data.</text>
</comment>
<keyword evidence="1" id="KW-0732">Signal</keyword>
<proteinExistence type="predicted"/>
<dbReference type="AlphaFoldDB" id="A0A0N0XUH9"/>
<feature type="chain" id="PRO_5005863453" description="Serine protease" evidence="1">
    <location>
        <begin position="25"/>
        <end position="62"/>
    </location>
</feature>
<dbReference type="PATRIC" id="fig|66876.3.peg.4218"/>
<organism evidence="2 3">
    <name type="scientific">Streptomyces chattanoogensis</name>
    <dbReference type="NCBI Taxonomy" id="66876"/>
    <lineage>
        <taxon>Bacteria</taxon>
        <taxon>Bacillati</taxon>
        <taxon>Actinomycetota</taxon>
        <taxon>Actinomycetes</taxon>
        <taxon>Kitasatosporales</taxon>
        <taxon>Streptomycetaceae</taxon>
        <taxon>Streptomyces</taxon>
    </lineage>
</organism>
<reference evidence="3" key="1">
    <citation type="submission" date="2015-07" db="EMBL/GenBank/DDBJ databases">
        <authorList>
            <person name="Ju K.-S."/>
            <person name="Doroghazi J.R."/>
            <person name="Metcalf W.W."/>
        </authorList>
    </citation>
    <scope>NUCLEOTIDE SEQUENCE [LARGE SCALE GENOMIC DNA]</scope>
    <source>
        <strain evidence="3">NRRL ISP-5002</strain>
    </source>
</reference>
<feature type="signal peptide" evidence="1">
    <location>
        <begin position="1"/>
        <end position="24"/>
    </location>
</feature>
<evidence type="ECO:0000313" key="3">
    <source>
        <dbReference type="Proteomes" id="UP000037982"/>
    </source>
</evidence>
<accession>A0A0N0XUH9</accession>
<evidence type="ECO:0000313" key="2">
    <source>
        <dbReference type="EMBL" id="KPC62454.1"/>
    </source>
</evidence>